<feature type="binding site" evidence="9">
    <location>
        <position position="17"/>
    </location>
    <ligand>
        <name>Mg(2+)</name>
        <dbReference type="ChEBI" id="CHEBI:18420"/>
    </ligand>
</feature>
<sequence length="242" mass="26308">MTRGIFVTATDTEVGKTVVTAGLALALREQGLRVGVMKPVQSGHLADDPEGDGGRLKRWTGVEAELEEIVPYSFSLPVAPWIAARSAGVAIDRAGLVERIRTMAERYDLLLVEGAGGLLVPVGPDWTMADLAVELGWPLVIVARPNLGTVNHTVLTLEAARNRGLRPLGVILNGYREGERVPSLEANPEMIEHFGEAPVLGRIPWMAEPVTTETLRDTFTRAVDGRALVERLRLTDRVEDHV</sequence>
<reference evidence="10" key="1">
    <citation type="journal article" date="2024" name="Int. J. Syst. Evol. Microbiol.">
        <title>Polycladomyces zharkentensis sp. nov., a novel thermophilic cellulose- and starch-degrading member of the Bacillota from a geothermal aquifer in Kazakhstan.</title>
        <authorList>
            <person name="Mashzhan A."/>
            <person name="Kistaubayeva A."/>
            <person name="Javier-Lopez R."/>
            <person name="Bissenova U."/>
            <person name="Bissenbay A."/>
            <person name="Birkeland N.K."/>
        </authorList>
    </citation>
    <scope>NUCLEOTIDE SEQUENCE</scope>
    <source>
        <strain evidence="10">ZKZ2T</strain>
    </source>
</reference>
<evidence type="ECO:0000256" key="5">
    <source>
        <dbReference type="ARBA" id="ARBA00022756"/>
    </source>
</evidence>
<dbReference type="RefSeq" id="WP_205496215.1">
    <property type="nucleotide sequence ID" value="NZ_JAFHAP010000011.1"/>
</dbReference>
<keyword evidence="3 9" id="KW-0479">Metal-binding</keyword>
<keyword evidence="1 9" id="KW-0963">Cytoplasm</keyword>
<evidence type="ECO:0000256" key="8">
    <source>
        <dbReference type="ARBA" id="ARBA00047386"/>
    </source>
</evidence>
<evidence type="ECO:0000256" key="9">
    <source>
        <dbReference type="HAMAP-Rule" id="MF_00336"/>
    </source>
</evidence>
<feature type="binding site" evidence="9">
    <location>
        <begin position="113"/>
        <end position="116"/>
    </location>
    <ligand>
        <name>ATP</name>
        <dbReference type="ChEBI" id="CHEBI:30616"/>
    </ligand>
</feature>
<evidence type="ECO:0000313" key="11">
    <source>
        <dbReference type="Proteomes" id="UP001177120"/>
    </source>
</evidence>
<evidence type="ECO:0000256" key="4">
    <source>
        <dbReference type="ARBA" id="ARBA00022741"/>
    </source>
</evidence>
<comment type="catalytic activity">
    <reaction evidence="9">
        <text>(7R,8S)-7,8-diammoniononanoate + CO2 + ATP = (4R,5S)-dethiobiotin + ADP + phosphate + 3 H(+)</text>
        <dbReference type="Rhea" id="RHEA:15805"/>
        <dbReference type="ChEBI" id="CHEBI:15378"/>
        <dbReference type="ChEBI" id="CHEBI:16526"/>
        <dbReference type="ChEBI" id="CHEBI:30616"/>
        <dbReference type="ChEBI" id="CHEBI:43474"/>
        <dbReference type="ChEBI" id="CHEBI:149469"/>
        <dbReference type="ChEBI" id="CHEBI:149473"/>
        <dbReference type="ChEBI" id="CHEBI:456216"/>
        <dbReference type="EC" id="6.3.3.3"/>
    </reaction>
</comment>
<feature type="active site" evidence="9">
    <location>
        <position position="38"/>
    </location>
</feature>
<dbReference type="HAMAP" id="MF_00336">
    <property type="entry name" value="BioD"/>
    <property type="match status" value="1"/>
</dbReference>
<dbReference type="Proteomes" id="UP001177120">
    <property type="component" value="Unassembled WGS sequence"/>
</dbReference>
<feature type="binding site" evidence="9">
    <location>
        <begin position="13"/>
        <end position="18"/>
    </location>
    <ligand>
        <name>ATP</name>
        <dbReference type="ChEBI" id="CHEBI:30616"/>
    </ligand>
</feature>
<comment type="caution">
    <text evidence="9">Lacks conserved residue(s) required for the propagation of feature annotation.</text>
</comment>
<dbReference type="NCBIfam" id="TIGR00347">
    <property type="entry name" value="bioD"/>
    <property type="match status" value="1"/>
</dbReference>
<dbReference type="InterPro" id="IPR004472">
    <property type="entry name" value="DTB_synth_BioD"/>
</dbReference>
<evidence type="ECO:0000256" key="3">
    <source>
        <dbReference type="ARBA" id="ARBA00022723"/>
    </source>
</evidence>
<evidence type="ECO:0000313" key="10">
    <source>
        <dbReference type="EMBL" id="MBN2910360.1"/>
    </source>
</evidence>
<keyword evidence="7 9" id="KW-0460">Magnesium</keyword>
<gene>
    <name evidence="9 10" type="primary">bioD</name>
    <name evidence="10" type="ORF">JQC72_12715</name>
</gene>
<organism evidence="10 11">
    <name type="scientific">Polycladomyces zharkentensis</name>
    <dbReference type="NCBI Taxonomy" id="2807616"/>
    <lineage>
        <taxon>Bacteria</taxon>
        <taxon>Bacillati</taxon>
        <taxon>Bacillota</taxon>
        <taxon>Bacilli</taxon>
        <taxon>Bacillales</taxon>
        <taxon>Thermoactinomycetaceae</taxon>
        <taxon>Polycladomyces</taxon>
    </lineage>
</organism>
<comment type="pathway">
    <text evidence="9">Cofactor biosynthesis; biotin biosynthesis; biotin from 7,8-diaminononanoate: step 1/2.</text>
</comment>
<comment type="caution">
    <text evidence="10">The sequence shown here is derived from an EMBL/GenBank/DDBJ whole genome shotgun (WGS) entry which is preliminary data.</text>
</comment>
<proteinExistence type="inferred from homology"/>
<evidence type="ECO:0000256" key="7">
    <source>
        <dbReference type="ARBA" id="ARBA00022842"/>
    </source>
</evidence>
<feature type="binding site" evidence="9">
    <location>
        <position position="52"/>
    </location>
    <ligand>
        <name>ATP</name>
        <dbReference type="ChEBI" id="CHEBI:30616"/>
    </ligand>
</feature>
<feature type="binding site" evidence="9">
    <location>
        <position position="52"/>
    </location>
    <ligand>
        <name>Mg(2+)</name>
        <dbReference type="ChEBI" id="CHEBI:18420"/>
    </ligand>
</feature>
<feature type="binding site" evidence="9">
    <location>
        <position position="42"/>
    </location>
    <ligand>
        <name>substrate</name>
    </ligand>
</feature>
<dbReference type="PANTHER" id="PTHR43210:SF2">
    <property type="entry name" value="ATP-DEPENDENT DETHIOBIOTIN SYNTHETASE BIOD 2"/>
    <property type="match status" value="1"/>
</dbReference>
<dbReference type="CDD" id="cd03109">
    <property type="entry name" value="DTBS"/>
    <property type="match status" value="1"/>
</dbReference>
<protein>
    <recommendedName>
        <fullName evidence="9">ATP-dependent dethiobiotin synthetase BioD</fullName>
        <ecNumber evidence="9">6.3.3.3</ecNumber>
    </recommendedName>
    <alternativeName>
        <fullName evidence="9">DTB synthetase</fullName>
        <shortName evidence="9">DTBS</shortName>
    </alternativeName>
    <alternativeName>
        <fullName evidence="9">Dethiobiotin synthase</fullName>
    </alternativeName>
</protein>
<feature type="binding site" evidence="9">
    <location>
        <position position="113"/>
    </location>
    <ligand>
        <name>Mg(2+)</name>
        <dbReference type="ChEBI" id="CHEBI:18420"/>
    </ligand>
</feature>
<dbReference type="PIRSF" id="PIRSF006755">
    <property type="entry name" value="DTB_synth"/>
    <property type="match status" value="1"/>
</dbReference>
<comment type="catalytic activity">
    <reaction evidence="8">
        <text>(7R,8S)-8-amino-7-(carboxyamino)nonanoate + ATP = (4R,5S)-dethiobiotin + ADP + phosphate + H(+)</text>
        <dbReference type="Rhea" id="RHEA:63684"/>
        <dbReference type="ChEBI" id="CHEBI:15378"/>
        <dbReference type="ChEBI" id="CHEBI:30616"/>
        <dbReference type="ChEBI" id="CHEBI:43474"/>
        <dbReference type="ChEBI" id="CHEBI:149470"/>
        <dbReference type="ChEBI" id="CHEBI:149473"/>
        <dbReference type="ChEBI" id="CHEBI:456216"/>
    </reaction>
</comment>
<dbReference type="Pfam" id="PF13500">
    <property type="entry name" value="AAA_26"/>
    <property type="match status" value="1"/>
</dbReference>
<comment type="similarity">
    <text evidence="9">Belongs to the dethiobiotin synthetase family.</text>
</comment>
<dbReference type="SUPFAM" id="SSF52540">
    <property type="entry name" value="P-loop containing nucleoside triphosphate hydrolases"/>
    <property type="match status" value="1"/>
</dbReference>
<keyword evidence="4 9" id="KW-0547">Nucleotide-binding</keyword>
<accession>A0ABS2WLA7</accession>
<comment type="cofactor">
    <cofactor evidence="9">
        <name>Mg(2+)</name>
        <dbReference type="ChEBI" id="CHEBI:18420"/>
    </cofactor>
</comment>
<evidence type="ECO:0000256" key="6">
    <source>
        <dbReference type="ARBA" id="ARBA00022840"/>
    </source>
</evidence>
<dbReference type="EC" id="6.3.3.3" evidence="9"/>
<dbReference type="InterPro" id="IPR027417">
    <property type="entry name" value="P-loop_NTPase"/>
</dbReference>
<keyword evidence="5 9" id="KW-0093">Biotin biosynthesis</keyword>
<dbReference type="EMBL" id="JAFHAP010000011">
    <property type="protein sequence ID" value="MBN2910360.1"/>
    <property type="molecule type" value="Genomic_DNA"/>
</dbReference>
<keyword evidence="11" id="KW-1185">Reference proteome</keyword>
<dbReference type="GO" id="GO:0004141">
    <property type="term" value="F:dethiobiotin synthase activity"/>
    <property type="evidence" value="ECO:0007669"/>
    <property type="project" value="UniProtKB-EC"/>
</dbReference>
<evidence type="ECO:0000256" key="2">
    <source>
        <dbReference type="ARBA" id="ARBA00022598"/>
    </source>
</evidence>
<keyword evidence="6 9" id="KW-0067">ATP-binding</keyword>
<dbReference type="Gene3D" id="3.40.50.300">
    <property type="entry name" value="P-loop containing nucleotide triphosphate hydrolases"/>
    <property type="match status" value="1"/>
</dbReference>
<comment type="function">
    <text evidence="9">Catalyzes a mechanistically unusual reaction, the ATP-dependent insertion of CO2 between the N7 and N8 nitrogen atoms of 7,8-diaminopelargonic acid (DAPA, also called 7,8-diammoniononanoate) to form a ureido ring.</text>
</comment>
<keyword evidence="2 9" id="KW-0436">Ligase</keyword>
<evidence type="ECO:0000256" key="1">
    <source>
        <dbReference type="ARBA" id="ARBA00022490"/>
    </source>
</evidence>
<name>A0ABS2WLA7_9BACL</name>
<comment type="subunit">
    <text evidence="9">Homodimer.</text>
</comment>
<comment type="subcellular location">
    <subcellularLocation>
        <location evidence="9">Cytoplasm</location>
    </subcellularLocation>
</comment>
<dbReference type="PANTHER" id="PTHR43210">
    <property type="entry name" value="DETHIOBIOTIN SYNTHETASE"/>
    <property type="match status" value="1"/>
</dbReference>